<sequence length="112" mass="13622">MIKKNSQIILKASWLNYPFGNDQRKPFDIEFIEDGINYYIEVKSTSYSNKDWFQISDNEWDKLIEEGERYYIYRVYNVVEGKKDNDDIRIVHNPVKQWKEGKINAYPYRIEI</sequence>
<reference evidence="2" key="1">
    <citation type="journal article" date="2015" name="Nature">
        <title>Complex archaea that bridge the gap between prokaryotes and eukaryotes.</title>
        <authorList>
            <person name="Spang A."/>
            <person name="Saw J.H."/>
            <person name="Jorgensen S.L."/>
            <person name="Zaremba-Niedzwiedzka K."/>
            <person name="Martijn J."/>
            <person name="Lind A.E."/>
            <person name="van Eijk R."/>
            <person name="Schleper C."/>
            <person name="Guy L."/>
            <person name="Ettema T.J."/>
        </authorList>
    </citation>
    <scope>NUCLEOTIDE SEQUENCE</scope>
</reference>
<dbReference type="Pfam" id="PF13020">
    <property type="entry name" value="NOV_C"/>
    <property type="match status" value="1"/>
</dbReference>
<evidence type="ECO:0000313" key="2">
    <source>
        <dbReference type="EMBL" id="KKL81310.1"/>
    </source>
</evidence>
<protein>
    <recommendedName>
        <fullName evidence="1">Protein NO VEIN C-terminal domain-containing protein</fullName>
    </recommendedName>
</protein>
<proteinExistence type="predicted"/>
<accession>A0A0F9HI39</accession>
<organism evidence="2">
    <name type="scientific">marine sediment metagenome</name>
    <dbReference type="NCBI Taxonomy" id="412755"/>
    <lineage>
        <taxon>unclassified sequences</taxon>
        <taxon>metagenomes</taxon>
        <taxon>ecological metagenomes</taxon>
    </lineage>
</organism>
<comment type="caution">
    <text evidence="2">The sequence shown here is derived from an EMBL/GenBank/DDBJ whole genome shotgun (WGS) entry which is preliminary data.</text>
</comment>
<dbReference type="AlphaFoldDB" id="A0A0F9HI39"/>
<dbReference type="EMBL" id="LAZR01022599">
    <property type="protein sequence ID" value="KKL81310.1"/>
    <property type="molecule type" value="Genomic_DNA"/>
</dbReference>
<gene>
    <name evidence="2" type="ORF">LCGC14_1996050</name>
</gene>
<evidence type="ECO:0000259" key="1">
    <source>
        <dbReference type="Pfam" id="PF13020"/>
    </source>
</evidence>
<feature type="domain" description="Protein NO VEIN C-terminal" evidence="1">
    <location>
        <begin position="22"/>
        <end position="82"/>
    </location>
</feature>
<name>A0A0F9HI39_9ZZZZ</name>
<dbReference type="InterPro" id="IPR024975">
    <property type="entry name" value="NOV_C"/>
</dbReference>